<dbReference type="InterPro" id="IPR005147">
    <property type="entry name" value="tRNA_synthase_B5-dom"/>
</dbReference>
<dbReference type="PANTHER" id="PTHR10947">
    <property type="entry name" value="PHENYLALANYL-TRNA SYNTHETASE BETA CHAIN AND LEUCINE-RICH REPEAT-CONTAINING PROTEIN 47"/>
    <property type="match status" value="1"/>
</dbReference>
<evidence type="ECO:0000259" key="19">
    <source>
        <dbReference type="PROSITE" id="PS51483"/>
    </source>
</evidence>
<organism evidence="20 21">
    <name type="scientific">Deferribacter autotrophicus</name>
    <dbReference type="NCBI Taxonomy" id="500465"/>
    <lineage>
        <taxon>Bacteria</taxon>
        <taxon>Pseudomonadati</taxon>
        <taxon>Deferribacterota</taxon>
        <taxon>Deferribacteres</taxon>
        <taxon>Deferribacterales</taxon>
        <taxon>Deferribacteraceae</taxon>
        <taxon>Deferribacter</taxon>
    </lineage>
</organism>
<keyword evidence="11 16" id="KW-0694">RNA-binding</keyword>
<dbReference type="PROSITE" id="PS50886">
    <property type="entry name" value="TRBD"/>
    <property type="match status" value="1"/>
</dbReference>
<proteinExistence type="inferred from homology"/>
<dbReference type="GO" id="GO:0000287">
    <property type="term" value="F:magnesium ion binding"/>
    <property type="evidence" value="ECO:0007669"/>
    <property type="project" value="UniProtKB-UniRule"/>
</dbReference>
<feature type="binding site" evidence="15">
    <location>
        <position position="464"/>
    </location>
    <ligand>
        <name>Mg(2+)</name>
        <dbReference type="ChEBI" id="CHEBI:18420"/>
        <note>shared with alpha subunit</note>
    </ligand>
</feature>
<evidence type="ECO:0000256" key="6">
    <source>
        <dbReference type="ARBA" id="ARBA00022598"/>
    </source>
</evidence>
<dbReference type="Gene3D" id="3.30.930.10">
    <property type="entry name" value="Bira Bifunctional Protein, Domain 2"/>
    <property type="match status" value="1"/>
</dbReference>
<dbReference type="Gene3D" id="2.40.50.140">
    <property type="entry name" value="Nucleic acid-binding proteins"/>
    <property type="match status" value="1"/>
</dbReference>
<evidence type="ECO:0000256" key="14">
    <source>
        <dbReference type="ARBA" id="ARBA00049255"/>
    </source>
</evidence>
<comment type="cofactor">
    <cofactor evidence="15">
        <name>Mg(2+)</name>
        <dbReference type="ChEBI" id="CHEBI:18420"/>
    </cofactor>
    <text evidence="15">Binds 2 magnesium ions per tetramer.</text>
</comment>
<keyword evidence="10 15" id="KW-0460">Magnesium</keyword>
<keyword evidence="7 15" id="KW-0479">Metal-binding</keyword>
<dbReference type="GO" id="GO:0000049">
    <property type="term" value="F:tRNA binding"/>
    <property type="evidence" value="ECO:0007669"/>
    <property type="project" value="UniProtKB-UniRule"/>
</dbReference>
<comment type="subcellular location">
    <subcellularLocation>
        <location evidence="1 15">Cytoplasm</location>
    </subcellularLocation>
</comment>
<dbReference type="PROSITE" id="PS51447">
    <property type="entry name" value="FDX_ACB"/>
    <property type="match status" value="1"/>
</dbReference>
<dbReference type="Proteomes" id="UP000322876">
    <property type="component" value="Unassembled WGS sequence"/>
</dbReference>
<evidence type="ECO:0000313" key="20">
    <source>
        <dbReference type="EMBL" id="KAA0257011.1"/>
    </source>
</evidence>
<keyword evidence="21" id="KW-1185">Reference proteome</keyword>
<evidence type="ECO:0000256" key="12">
    <source>
        <dbReference type="ARBA" id="ARBA00022917"/>
    </source>
</evidence>
<dbReference type="SMART" id="SM00896">
    <property type="entry name" value="FDX-ACB"/>
    <property type="match status" value="1"/>
</dbReference>
<dbReference type="FunFam" id="3.50.40.10:FF:000001">
    <property type="entry name" value="Phenylalanine--tRNA ligase beta subunit"/>
    <property type="match status" value="1"/>
</dbReference>
<dbReference type="SUPFAM" id="SSF50249">
    <property type="entry name" value="Nucleic acid-binding proteins"/>
    <property type="match status" value="1"/>
</dbReference>
<dbReference type="InterPro" id="IPR004532">
    <property type="entry name" value="Phe-tRNA-ligase_IIc_bsu_bact"/>
</dbReference>
<dbReference type="Gene3D" id="3.30.56.10">
    <property type="match status" value="2"/>
</dbReference>
<evidence type="ECO:0000259" key="17">
    <source>
        <dbReference type="PROSITE" id="PS50886"/>
    </source>
</evidence>
<dbReference type="EMBL" id="VFJB01000009">
    <property type="protein sequence ID" value="KAA0257011.1"/>
    <property type="molecule type" value="Genomic_DNA"/>
</dbReference>
<comment type="caution">
    <text evidence="20">The sequence shown here is derived from an EMBL/GenBank/DDBJ whole genome shotgun (WGS) entry which is preliminary data.</text>
</comment>
<evidence type="ECO:0000256" key="8">
    <source>
        <dbReference type="ARBA" id="ARBA00022741"/>
    </source>
</evidence>
<protein>
    <recommendedName>
        <fullName evidence="15">Phenylalanine--tRNA ligase beta subunit</fullName>
        <ecNumber evidence="15">6.1.1.20</ecNumber>
    </recommendedName>
    <alternativeName>
        <fullName evidence="15">Phenylalanyl-tRNA synthetase beta subunit</fullName>
        <shortName evidence="15">PheRS</shortName>
    </alternativeName>
</protein>
<dbReference type="RefSeq" id="WP_149267156.1">
    <property type="nucleotide sequence ID" value="NZ_VFJB01000009.1"/>
</dbReference>
<evidence type="ECO:0000256" key="16">
    <source>
        <dbReference type="PROSITE-ProRule" id="PRU00209"/>
    </source>
</evidence>
<feature type="domain" description="FDX-ACB" evidence="18">
    <location>
        <begin position="702"/>
        <end position="794"/>
    </location>
</feature>
<dbReference type="FunFam" id="3.30.56.10:FF:000002">
    <property type="entry name" value="Phenylalanine--tRNA ligase beta subunit"/>
    <property type="match status" value="1"/>
</dbReference>
<evidence type="ECO:0000256" key="11">
    <source>
        <dbReference type="ARBA" id="ARBA00022884"/>
    </source>
</evidence>
<keyword evidence="12 15" id="KW-0648">Protein biosynthesis</keyword>
<dbReference type="HAMAP" id="MF_00283">
    <property type="entry name" value="Phe_tRNA_synth_beta1"/>
    <property type="match status" value="1"/>
</dbReference>
<dbReference type="NCBIfam" id="TIGR00472">
    <property type="entry name" value="pheT_bact"/>
    <property type="match status" value="1"/>
</dbReference>
<gene>
    <name evidence="15" type="primary">pheT</name>
    <name evidence="20" type="ORF">FHQ18_10600</name>
</gene>
<dbReference type="GO" id="GO:0005524">
    <property type="term" value="F:ATP binding"/>
    <property type="evidence" value="ECO:0007669"/>
    <property type="project" value="UniProtKB-UniRule"/>
</dbReference>
<evidence type="ECO:0000256" key="10">
    <source>
        <dbReference type="ARBA" id="ARBA00022842"/>
    </source>
</evidence>
<dbReference type="GO" id="GO:0006432">
    <property type="term" value="P:phenylalanyl-tRNA aminoacylation"/>
    <property type="evidence" value="ECO:0007669"/>
    <property type="project" value="UniProtKB-UniRule"/>
</dbReference>
<reference evidence="20 21" key="1">
    <citation type="submission" date="2019-06" db="EMBL/GenBank/DDBJ databases">
        <title>Genomic insights into carbon and energy metabolism of Deferribacter autotrophicus revealed new metabolic traits in the phylum Deferribacteres.</title>
        <authorList>
            <person name="Slobodkin A.I."/>
            <person name="Slobodkina G.B."/>
            <person name="Allioux M."/>
            <person name="Alain K."/>
            <person name="Jebbar M."/>
            <person name="Shadrin V."/>
            <person name="Kublanov I.V."/>
            <person name="Toshchakov S.V."/>
            <person name="Bonch-Osmolovskaya E.A."/>
        </authorList>
    </citation>
    <scope>NUCLEOTIDE SEQUENCE [LARGE SCALE GENOMIC DNA]</scope>
    <source>
        <strain evidence="20 21">SL50</strain>
    </source>
</reference>
<accession>A0A5A8F0T5</accession>
<evidence type="ECO:0000256" key="1">
    <source>
        <dbReference type="ARBA" id="ARBA00004496"/>
    </source>
</evidence>
<dbReference type="InterPro" id="IPR045864">
    <property type="entry name" value="aa-tRNA-synth_II/BPL/LPL"/>
</dbReference>
<dbReference type="InterPro" id="IPR033714">
    <property type="entry name" value="tRNA_bind_bactPheRS"/>
</dbReference>
<dbReference type="InterPro" id="IPR041616">
    <property type="entry name" value="PheRS_beta_core"/>
</dbReference>
<dbReference type="SUPFAM" id="SSF46955">
    <property type="entry name" value="Putative DNA-binding domain"/>
    <property type="match status" value="1"/>
</dbReference>
<keyword evidence="5 16" id="KW-0820">tRNA-binding</keyword>
<dbReference type="InterPro" id="IPR002547">
    <property type="entry name" value="tRNA-bd_dom"/>
</dbReference>
<dbReference type="Gene3D" id="3.50.40.10">
    <property type="entry name" value="Phenylalanyl-trna Synthetase, Chain B, domain 3"/>
    <property type="match status" value="1"/>
</dbReference>
<name>A0A5A8F0T5_9BACT</name>
<evidence type="ECO:0000256" key="4">
    <source>
        <dbReference type="ARBA" id="ARBA00022490"/>
    </source>
</evidence>
<dbReference type="InterPro" id="IPR020825">
    <property type="entry name" value="Phe-tRNA_synthase-like_B3/B4"/>
</dbReference>
<dbReference type="Pfam" id="PF01588">
    <property type="entry name" value="tRNA_bind"/>
    <property type="match status" value="1"/>
</dbReference>
<evidence type="ECO:0000256" key="13">
    <source>
        <dbReference type="ARBA" id="ARBA00023146"/>
    </source>
</evidence>
<feature type="binding site" evidence="15">
    <location>
        <position position="455"/>
    </location>
    <ligand>
        <name>Mg(2+)</name>
        <dbReference type="ChEBI" id="CHEBI:18420"/>
        <note>shared with alpha subunit</note>
    </ligand>
</feature>
<dbReference type="NCBIfam" id="NF045760">
    <property type="entry name" value="YtpR"/>
    <property type="match status" value="1"/>
</dbReference>
<dbReference type="PANTHER" id="PTHR10947:SF0">
    <property type="entry name" value="PHENYLALANINE--TRNA LIGASE BETA SUBUNIT"/>
    <property type="match status" value="1"/>
</dbReference>
<dbReference type="SUPFAM" id="SSF56037">
    <property type="entry name" value="PheT/TilS domain"/>
    <property type="match status" value="1"/>
</dbReference>
<evidence type="ECO:0000256" key="2">
    <source>
        <dbReference type="ARBA" id="ARBA00008653"/>
    </source>
</evidence>
<evidence type="ECO:0000256" key="7">
    <source>
        <dbReference type="ARBA" id="ARBA00022723"/>
    </source>
</evidence>
<dbReference type="Pfam" id="PF17759">
    <property type="entry name" value="tRNA_synthFbeta"/>
    <property type="match status" value="1"/>
</dbReference>
<dbReference type="GO" id="GO:0009328">
    <property type="term" value="C:phenylalanine-tRNA ligase complex"/>
    <property type="evidence" value="ECO:0007669"/>
    <property type="project" value="TreeGrafter"/>
</dbReference>
<dbReference type="SMART" id="SM00873">
    <property type="entry name" value="B3_4"/>
    <property type="match status" value="1"/>
</dbReference>
<keyword evidence="8 15" id="KW-0547">Nucleotide-binding</keyword>
<dbReference type="Gene3D" id="3.30.70.380">
    <property type="entry name" value="Ferrodoxin-fold anticodon-binding domain"/>
    <property type="match status" value="1"/>
</dbReference>
<evidence type="ECO:0000256" key="5">
    <source>
        <dbReference type="ARBA" id="ARBA00022555"/>
    </source>
</evidence>
<keyword evidence="9 15" id="KW-0067">ATP-binding</keyword>
<sequence length="794" mass="90448">MKVSYSWLSDFIDIKSIDPKDLVDKLTMSGLEVEELIIKEKVENVVFGKVLEKVKHPDADKLSICKVYDGLETYQVICGAANVEAGQIVPFAKIGAKLPIGLKIKKAKIRGVESYGMICSAAELGLEEKSDGIMVLNVSEDKLGENVSDYLGLEDVILDISITPNRADCLSIYGVAREISALYNLPLKNKTYNLTEVEENAAEYKKVEVKDKDKCPIYLGRIIKDVRIKESPIWMQNRLRSVGVRPINNVVDITNYVLFEYGQPLHTFDMSKLQGNVIIRTAKPGEKIITLDGKERELKDYMLVIADEEKVVAVAGIMGGEHSGICDETKDVFLECAYFKPESIRVTARRLGMQTDSSYRFERGIDKGNVFNMVDYAAFLLQEYADGKVLKGVLSNDYDEVKPVKVSFNLSKVNKLLGTDIKAEEAKNILERLQFKVHSQNDNDYEVEVPTHRVDVERWVDIAEEIARIYGYEKIETTIPEIKADSRQAPLFLKVQREVRESLKTLGFYEAINFSFMNDDFLAKFDDKEKFVYLKNPLSEDMNALRTYVFPGLVANTVGNIRQGFGQGRFFELANVFVKTSEDKLPEQKLHLALSITDEFWPLSWSAKDKIEPFYYLKGIVENIFLNYKLKPRFEKCDKVFLHPGKSAYLVCDGETVGFMGELHPDIIEYLDIDKNIFIAEIFFEKVVKLIESNKIQYKKFSVFPSVTKDLSVVVGKNVYVDDMIESIEKMSNLIDSVVLYDVYQGDKIGVDKISLTFRIYFSSIERTLTDEETNNLLEKIIDDLKEKFGAELR</sequence>
<evidence type="ECO:0000256" key="15">
    <source>
        <dbReference type="HAMAP-Rule" id="MF_00283"/>
    </source>
</evidence>
<dbReference type="CDD" id="cd02796">
    <property type="entry name" value="tRNA_bind_bactPheRS"/>
    <property type="match status" value="1"/>
</dbReference>
<dbReference type="PROSITE" id="PS51483">
    <property type="entry name" value="B5"/>
    <property type="match status" value="1"/>
</dbReference>
<feature type="domain" description="B5" evidence="19">
    <location>
        <begin position="401"/>
        <end position="477"/>
    </location>
</feature>
<dbReference type="SMART" id="SM00874">
    <property type="entry name" value="B5"/>
    <property type="match status" value="1"/>
</dbReference>
<dbReference type="Pfam" id="PF03483">
    <property type="entry name" value="B3_4"/>
    <property type="match status" value="1"/>
</dbReference>
<comment type="catalytic activity">
    <reaction evidence="14 15">
        <text>tRNA(Phe) + L-phenylalanine + ATP = L-phenylalanyl-tRNA(Phe) + AMP + diphosphate + H(+)</text>
        <dbReference type="Rhea" id="RHEA:19413"/>
        <dbReference type="Rhea" id="RHEA-COMP:9668"/>
        <dbReference type="Rhea" id="RHEA-COMP:9699"/>
        <dbReference type="ChEBI" id="CHEBI:15378"/>
        <dbReference type="ChEBI" id="CHEBI:30616"/>
        <dbReference type="ChEBI" id="CHEBI:33019"/>
        <dbReference type="ChEBI" id="CHEBI:58095"/>
        <dbReference type="ChEBI" id="CHEBI:78442"/>
        <dbReference type="ChEBI" id="CHEBI:78531"/>
        <dbReference type="ChEBI" id="CHEBI:456215"/>
        <dbReference type="EC" id="6.1.1.20"/>
    </reaction>
</comment>
<dbReference type="InterPro" id="IPR005146">
    <property type="entry name" value="B3/B4_tRNA-bd"/>
</dbReference>
<dbReference type="InterPro" id="IPR012340">
    <property type="entry name" value="NA-bd_OB-fold"/>
</dbReference>
<dbReference type="FunFam" id="2.40.50.140:FF:000045">
    <property type="entry name" value="Phenylalanine--tRNA ligase beta subunit"/>
    <property type="match status" value="1"/>
</dbReference>
<comment type="similarity">
    <text evidence="2 15">Belongs to the phenylalanyl-tRNA synthetase beta subunit family. Type 1 subfamily.</text>
</comment>
<feature type="binding site" evidence="15">
    <location>
        <position position="465"/>
    </location>
    <ligand>
        <name>Mg(2+)</name>
        <dbReference type="ChEBI" id="CHEBI:18420"/>
        <note>shared with alpha subunit</note>
    </ligand>
</feature>
<dbReference type="Pfam" id="PF03484">
    <property type="entry name" value="B5"/>
    <property type="match status" value="1"/>
</dbReference>
<dbReference type="CDD" id="cd00769">
    <property type="entry name" value="PheRS_beta_core"/>
    <property type="match status" value="1"/>
</dbReference>
<comment type="subunit">
    <text evidence="3 15">Tetramer of two alpha and two beta subunits.</text>
</comment>
<dbReference type="AlphaFoldDB" id="A0A5A8F0T5"/>
<dbReference type="InterPro" id="IPR009061">
    <property type="entry name" value="DNA-bd_dom_put_sf"/>
</dbReference>
<dbReference type="SUPFAM" id="SSF54991">
    <property type="entry name" value="Anticodon-binding domain of PheRS"/>
    <property type="match status" value="1"/>
</dbReference>
<dbReference type="InterPro" id="IPR036690">
    <property type="entry name" value="Fdx_antiC-bd_sf"/>
</dbReference>
<dbReference type="SUPFAM" id="SSF55681">
    <property type="entry name" value="Class II aaRS and biotin synthetases"/>
    <property type="match status" value="1"/>
</dbReference>
<keyword evidence="6 15" id="KW-0436">Ligase</keyword>
<dbReference type="InterPro" id="IPR005121">
    <property type="entry name" value="Fdx_antiC-bd"/>
</dbReference>
<evidence type="ECO:0000256" key="9">
    <source>
        <dbReference type="ARBA" id="ARBA00022840"/>
    </source>
</evidence>
<feature type="binding site" evidence="15">
    <location>
        <position position="461"/>
    </location>
    <ligand>
        <name>Mg(2+)</name>
        <dbReference type="ChEBI" id="CHEBI:18420"/>
        <note>shared with alpha subunit</note>
    </ligand>
</feature>
<dbReference type="InterPro" id="IPR045060">
    <property type="entry name" value="Phe-tRNA-ligase_IIc_bsu"/>
</dbReference>
<dbReference type="OrthoDB" id="9805455at2"/>
<evidence type="ECO:0000313" key="21">
    <source>
        <dbReference type="Proteomes" id="UP000322876"/>
    </source>
</evidence>
<evidence type="ECO:0000259" key="18">
    <source>
        <dbReference type="PROSITE" id="PS51447"/>
    </source>
</evidence>
<dbReference type="GO" id="GO:0004826">
    <property type="term" value="F:phenylalanine-tRNA ligase activity"/>
    <property type="evidence" value="ECO:0007669"/>
    <property type="project" value="UniProtKB-UniRule"/>
</dbReference>
<evidence type="ECO:0000256" key="3">
    <source>
        <dbReference type="ARBA" id="ARBA00011209"/>
    </source>
</evidence>
<dbReference type="EC" id="6.1.1.20" evidence="15"/>
<feature type="domain" description="TRNA-binding" evidence="17">
    <location>
        <begin position="39"/>
        <end position="148"/>
    </location>
</feature>
<keyword evidence="4 15" id="KW-0963">Cytoplasm</keyword>
<dbReference type="Pfam" id="PF03147">
    <property type="entry name" value="FDX-ACB"/>
    <property type="match status" value="1"/>
</dbReference>
<keyword evidence="13 15" id="KW-0030">Aminoacyl-tRNA synthetase</keyword>